<reference evidence="6" key="1">
    <citation type="submission" date="2025-08" db="UniProtKB">
        <authorList>
            <consortium name="RefSeq"/>
        </authorList>
    </citation>
    <scope>IDENTIFICATION</scope>
</reference>
<feature type="compositionally biased region" description="Polar residues" evidence="4">
    <location>
        <begin position="114"/>
        <end position="127"/>
    </location>
</feature>
<feature type="compositionally biased region" description="Basic and acidic residues" evidence="4">
    <location>
        <begin position="57"/>
        <end position="74"/>
    </location>
</feature>
<feature type="compositionally biased region" description="Low complexity" evidence="4">
    <location>
        <begin position="968"/>
        <end position="980"/>
    </location>
</feature>
<feature type="region of interest" description="Disordered" evidence="4">
    <location>
        <begin position="57"/>
        <end position="97"/>
    </location>
</feature>
<feature type="region of interest" description="Disordered" evidence="4">
    <location>
        <begin position="364"/>
        <end position="405"/>
    </location>
</feature>
<evidence type="ECO:0000256" key="3">
    <source>
        <dbReference type="SAM" id="Coils"/>
    </source>
</evidence>
<feature type="compositionally biased region" description="Polar residues" evidence="4">
    <location>
        <begin position="917"/>
        <end position="926"/>
    </location>
</feature>
<comment type="similarity">
    <text evidence="1">Belongs to the LRRFIP family.</text>
</comment>
<feature type="compositionally biased region" description="Basic and acidic residues" evidence="4">
    <location>
        <begin position="878"/>
        <end position="889"/>
    </location>
</feature>
<feature type="coiled-coil region" evidence="3">
    <location>
        <begin position="231"/>
        <end position="293"/>
    </location>
</feature>
<feature type="compositionally biased region" description="Acidic residues" evidence="4">
    <location>
        <begin position="549"/>
        <end position="559"/>
    </location>
</feature>
<feature type="compositionally biased region" description="Polar residues" evidence="4">
    <location>
        <begin position="384"/>
        <end position="397"/>
    </location>
</feature>
<dbReference type="InterPro" id="IPR019139">
    <property type="entry name" value="LRRFIP1/2"/>
</dbReference>
<feature type="region of interest" description="Disordered" evidence="4">
    <location>
        <begin position="620"/>
        <end position="642"/>
    </location>
</feature>
<dbReference type="GeneID" id="106592309"/>
<evidence type="ECO:0000256" key="4">
    <source>
        <dbReference type="SAM" id="MobiDB-lite"/>
    </source>
</evidence>
<evidence type="ECO:0000256" key="2">
    <source>
        <dbReference type="ARBA" id="ARBA00023054"/>
    </source>
</evidence>
<keyword evidence="5" id="KW-1185">Reference proteome</keyword>
<dbReference type="Gene3D" id="1.20.5.4090">
    <property type="match status" value="1"/>
</dbReference>
<feature type="region of interest" description="Disordered" evidence="4">
    <location>
        <begin position="854"/>
        <end position="952"/>
    </location>
</feature>
<feature type="region of interest" description="Disordered" evidence="4">
    <location>
        <begin position="1"/>
        <end position="25"/>
    </location>
</feature>
<feature type="region of interest" description="Disordered" evidence="4">
    <location>
        <begin position="549"/>
        <end position="588"/>
    </location>
</feature>
<dbReference type="PANTHER" id="PTHR19212">
    <property type="entry name" value="LEUCINE RICH REPEAT IN FLII INTERACTING PROTEIN"/>
    <property type="match status" value="1"/>
</dbReference>
<feature type="compositionally biased region" description="Basic and acidic residues" evidence="4">
    <location>
        <begin position="854"/>
        <end position="865"/>
    </location>
</feature>
<feature type="compositionally biased region" description="Low complexity" evidence="4">
    <location>
        <begin position="175"/>
        <end position="186"/>
    </location>
</feature>
<accession>A0ABM3D905</accession>
<dbReference type="PANTHER" id="PTHR19212:SF5">
    <property type="entry name" value="LEUCINE-RICH REPEAT FLIGHTLESS-INTERACTING PROTEIN 1"/>
    <property type="match status" value="1"/>
</dbReference>
<evidence type="ECO:0000256" key="1">
    <source>
        <dbReference type="ARBA" id="ARBA00008275"/>
    </source>
</evidence>
<feature type="compositionally biased region" description="Low complexity" evidence="4">
    <location>
        <begin position="139"/>
        <end position="151"/>
    </location>
</feature>
<dbReference type="RefSeq" id="XP_045555272.1">
    <property type="nucleotide sequence ID" value="XM_045699316.1"/>
</dbReference>
<dbReference type="Pfam" id="PF09738">
    <property type="entry name" value="LRRFIP"/>
    <property type="match status" value="1"/>
</dbReference>
<evidence type="ECO:0000313" key="5">
    <source>
        <dbReference type="Proteomes" id="UP001652741"/>
    </source>
</evidence>
<feature type="region of interest" description="Disordered" evidence="4">
    <location>
        <begin position="114"/>
        <end position="168"/>
    </location>
</feature>
<feature type="compositionally biased region" description="Polar residues" evidence="4">
    <location>
        <begin position="1"/>
        <end position="13"/>
    </location>
</feature>
<keyword evidence="2 3" id="KW-0175">Coiled coil</keyword>
<feature type="region of interest" description="Disordered" evidence="4">
    <location>
        <begin position="175"/>
        <end position="194"/>
    </location>
</feature>
<organism evidence="5 6">
    <name type="scientific">Salmo salar</name>
    <name type="common">Atlantic salmon</name>
    <dbReference type="NCBI Taxonomy" id="8030"/>
    <lineage>
        <taxon>Eukaryota</taxon>
        <taxon>Metazoa</taxon>
        <taxon>Chordata</taxon>
        <taxon>Craniata</taxon>
        <taxon>Vertebrata</taxon>
        <taxon>Euteleostomi</taxon>
        <taxon>Actinopterygii</taxon>
        <taxon>Neopterygii</taxon>
        <taxon>Teleostei</taxon>
        <taxon>Protacanthopterygii</taxon>
        <taxon>Salmoniformes</taxon>
        <taxon>Salmonidae</taxon>
        <taxon>Salmoninae</taxon>
        <taxon>Salmo</taxon>
    </lineage>
</organism>
<evidence type="ECO:0000313" key="6">
    <source>
        <dbReference type="RefSeq" id="XP_045555272.1"/>
    </source>
</evidence>
<feature type="region of interest" description="Disordered" evidence="4">
    <location>
        <begin position="1020"/>
        <end position="1084"/>
    </location>
</feature>
<feature type="compositionally biased region" description="Polar residues" evidence="4">
    <location>
        <begin position="620"/>
        <end position="636"/>
    </location>
</feature>
<protein>
    <submittedName>
        <fullName evidence="6">Leucine-rich repeat flightless-interacting protein 1 isoform X1</fullName>
    </submittedName>
</protein>
<dbReference type="Proteomes" id="UP001652741">
    <property type="component" value="Chromosome ssa17"/>
</dbReference>
<gene>
    <name evidence="6" type="primary">LOC106592309</name>
</gene>
<feature type="compositionally biased region" description="Basic and acidic residues" evidence="4">
    <location>
        <begin position="154"/>
        <end position="167"/>
    </location>
</feature>
<feature type="compositionally biased region" description="Basic and acidic residues" evidence="4">
    <location>
        <begin position="1049"/>
        <end position="1065"/>
    </location>
</feature>
<feature type="compositionally biased region" description="Basic residues" evidence="4">
    <location>
        <begin position="1067"/>
        <end position="1076"/>
    </location>
</feature>
<feature type="region of interest" description="Disordered" evidence="4">
    <location>
        <begin position="966"/>
        <end position="1000"/>
    </location>
</feature>
<proteinExistence type="inferred from homology"/>
<feature type="compositionally biased region" description="Basic and acidic residues" evidence="4">
    <location>
        <begin position="927"/>
        <end position="952"/>
    </location>
</feature>
<sequence length="1084" mass="120447">MTEYTNMGTQITGSGRKRIPNRERLTAEDDALSQIAREAEARLAAKRAARAEAREIRMKELERQQKEEESERYSSRPSRRHTSISDDEERMSVGSRGSLRRNFSSDLYCSSNSLPSLRHQNSTQNGRPSDYSGFLGSNSRASSRASSARASPVVEERSDRDFLEKGSRTASTLSAATLASLGGPSSRRGSCDTSISVETEASIREIKDSLVESEEKYRKAMVSNAQLHNEKSNLMYQVDTLKDSLIELEEQLYESKREYNDKAKEFERERHAHSVLQRQFNEMRETLKQSEELLTEVGQLRLKWDSCVREISDLQETLGWKEKKIGALERQREFSDAGVRDERDKLRDQVVHLKDALKKNGIVLSPDVTTNGDAGQMIDGPLSADSTSRLAQESQPSHGGESMLGEAPEMQLDHGEVRTPGGSRLLHEADNYSHDQERALLEIESSDKLYQDKLNDSLQQQTDTEAEQSKYCDQETQVDVAAPEVAILAHFGDKETQVEYEVEKPQYCDTETLVEPAELEGAILVQKENTDGGSDNGDGVNQRGFEPESLEQAENEENCGESNKEAVPVSGGTDGQCEENTNLENGRENTELLTAMSTDFEEQEISGPTLCVETEATLSQIQSESQSDLQGENTQEYDPGTKDQVIPENSRITESEMIKMILRISVCLGEAKTSPNQISQGSLNKTETIGMKMKNIPGHPPEHQAETGQVTSAGTSAISSTVSIELFISECPDEVGIKTDQLIINTLSEFEKDGQNSLDLQQHKNDHFSTESSVEIVPKITDSDGQKLSERVEELESSSVESKPDQIWQESLCGMKEDEPNTKELQAKEPPSTISDKTVTPIITEERKTRLDEQVIPDLPERLETSLENTLPGVQGDQKMDAAESREKQGCTCKCTCKQSESDQVLTENSRDVALTQRMSDSSGEVTSDRTEEVEPSPDRIQSESPSRVEREEWCIIEENIYEEKLQQEAIQEQQTEQGEASTGSPAGGDNELNDGASAGYIDSCEEAVLLVKEEETYLPVEEEHISSSPGPSALGQEIQPLPEAAEEERERPPVEEAQKQESGVRKGLKGNRKGKSKDPCKVN</sequence>
<name>A0ABM3D905_SALSA</name>